<keyword evidence="3" id="KW-1185">Reference proteome</keyword>
<feature type="region of interest" description="Disordered" evidence="1">
    <location>
        <begin position="444"/>
        <end position="463"/>
    </location>
</feature>
<evidence type="ECO:0000256" key="1">
    <source>
        <dbReference type="SAM" id="MobiDB-lite"/>
    </source>
</evidence>
<evidence type="ECO:0000313" key="2">
    <source>
        <dbReference type="EMBL" id="WNG48184.1"/>
    </source>
</evidence>
<feature type="region of interest" description="Disordered" evidence="1">
    <location>
        <begin position="1"/>
        <end position="24"/>
    </location>
</feature>
<feature type="compositionally biased region" description="Polar residues" evidence="1">
    <location>
        <begin position="1"/>
        <end position="15"/>
    </location>
</feature>
<evidence type="ECO:0000313" key="3">
    <source>
        <dbReference type="Proteomes" id="UP001611383"/>
    </source>
</evidence>
<dbReference type="EMBL" id="CP043494">
    <property type="protein sequence ID" value="WNG48184.1"/>
    <property type="molecule type" value="Genomic_DNA"/>
</dbReference>
<gene>
    <name evidence="2" type="ORF">F0U60_31645</name>
</gene>
<protein>
    <recommendedName>
        <fullName evidence="4">Lipoprotein</fullName>
    </recommendedName>
</protein>
<accession>A0ABY9WYI0</accession>
<organism evidence="2 3">
    <name type="scientific">Archangium minus</name>
    <dbReference type="NCBI Taxonomy" id="83450"/>
    <lineage>
        <taxon>Bacteria</taxon>
        <taxon>Pseudomonadati</taxon>
        <taxon>Myxococcota</taxon>
        <taxon>Myxococcia</taxon>
        <taxon>Myxococcales</taxon>
        <taxon>Cystobacterineae</taxon>
        <taxon>Archangiaceae</taxon>
        <taxon>Archangium</taxon>
    </lineage>
</organism>
<sequence length="584" mass="63145">MTMSGSQNPSITTWTRLEPRTRSSDMSGALEARIADPLWLLARQWQLGEFQGEDAGTPVVARMRAETAPLSRMRIGNTRNKIRPTRRLTALGHPETAQSYDRPAERRVVPDQPLETLVEAELKGTARDLRTAAETGQDFLRALAEENATDLSAAVISAFPLPNDPGSLGDAPTAAYLRIVAGRVPDGNALADFATNNTPLPAVPGVPAARQPAFAAAVQRWLPRAQAALRVSPSGGNSWDRERLEYRFEVAAHPSGRGEVVLAADEYDGGRLDWSDLQVRPGVTLATPADSVQVVRTVLPTPAAYPGMPALRWWEMEDARVSWGSTGAERTDLARLLLVEYASVYANDHFLIPVDLPVGSVTAVTSLVVTDTFGERTLIPPVADEDGWALFRPTVEGSWDTAELLVLLPTVAEALEGPVIEEVLLLRDEAANLGWAIERTVPGRAGHPVNRHEQAQRSRGALPAPASAGPLVYTLQTFAPEHWFPLLPVADASGSVWLHRAPAQREGPSGEPVDVAPAGRLLDPESPLRIPEEEVGRAGARVTRRWQLARWVDGSIHLWLGRTKGAGRGEGTAGLRYDVVGPQP</sequence>
<reference evidence="2 3" key="1">
    <citation type="submission" date="2019-08" db="EMBL/GenBank/DDBJ databases">
        <title>Archangium and Cystobacter genomes.</title>
        <authorList>
            <person name="Chen I.-C.K."/>
            <person name="Wielgoss S."/>
        </authorList>
    </citation>
    <scope>NUCLEOTIDE SEQUENCE [LARGE SCALE GENOMIC DNA]</scope>
    <source>
        <strain evidence="2 3">Cbm 6</strain>
    </source>
</reference>
<proteinExistence type="predicted"/>
<feature type="region of interest" description="Disordered" evidence="1">
    <location>
        <begin position="502"/>
        <end position="525"/>
    </location>
</feature>
<evidence type="ECO:0008006" key="4">
    <source>
        <dbReference type="Google" id="ProtNLM"/>
    </source>
</evidence>
<name>A0ABY9WYI0_9BACT</name>
<dbReference type="Proteomes" id="UP001611383">
    <property type="component" value="Chromosome"/>
</dbReference>